<dbReference type="STRING" id="1209072.GCA_000766945_03686"/>
<proteinExistence type="inferred from homology"/>
<accession>A0A266QCK9</accession>
<name>A0A266QCK9_9GAMM</name>
<dbReference type="RefSeq" id="WP_094984796.1">
    <property type="nucleotide sequence ID" value="NZ_NHNI01000001.1"/>
</dbReference>
<dbReference type="Pfam" id="PF08327">
    <property type="entry name" value="AHSA1"/>
    <property type="match status" value="1"/>
</dbReference>
<gene>
    <name evidence="3" type="ORF">CBP51_10465</name>
</gene>
<dbReference type="Proteomes" id="UP000216101">
    <property type="component" value="Unassembled WGS sequence"/>
</dbReference>
<keyword evidence="4" id="KW-1185">Reference proteome</keyword>
<dbReference type="InterPro" id="IPR013538">
    <property type="entry name" value="ASHA1/2-like_C"/>
</dbReference>
<evidence type="ECO:0000313" key="4">
    <source>
        <dbReference type="Proteomes" id="UP000216101"/>
    </source>
</evidence>
<dbReference type="CDD" id="cd08899">
    <property type="entry name" value="SRPBCC_CalC_Aha1-like_6"/>
    <property type="match status" value="1"/>
</dbReference>
<evidence type="ECO:0000256" key="1">
    <source>
        <dbReference type="ARBA" id="ARBA00006817"/>
    </source>
</evidence>
<comment type="similarity">
    <text evidence="1">Belongs to the AHA1 family.</text>
</comment>
<protein>
    <submittedName>
        <fullName evidence="3">ATPase</fullName>
    </submittedName>
</protein>
<dbReference type="AlphaFoldDB" id="A0A266QCK9"/>
<reference evidence="4" key="1">
    <citation type="submission" date="2017-05" db="EMBL/GenBank/DDBJ databases">
        <authorList>
            <person name="Barney B.M."/>
        </authorList>
    </citation>
    <scope>NUCLEOTIDE SEQUENCE [LARGE SCALE GENOMIC DNA]</scope>
    <source>
        <strain evidence="4">PSBB022</strain>
    </source>
</reference>
<dbReference type="EMBL" id="NHNI01000001">
    <property type="protein sequence ID" value="OZY87376.1"/>
    <property type="molecule type" value="Genomic_DNA"/>
</dbReference>
<organism evidence="3 4">
    <name type="scientific">Cellvibrio mixtus</name>
    <dbReference type="NCBI Taxonomy" id="39650"/>
    <lineage>
        <taxon>Bacteria</taxon>
        <taxon>Pseudomonadati</taxon>
        <taxon>Pseudomonadota</taxon>
        <taxon>Gammaproteobacteria</taxon>
        <taxon>Cellvibrionales</taxon>
        <taxon>Cellvibrionaceae</taxon>
        <taxon>Cellvibrio</taxon>
    </lineage>
</organism>
<feature type="domain" description="Activator of Hsp90 ATPase homologue 1/2-like C-terminal" evidence="2">
    <location>
        <begin position="22"/>
        <end position="151"/>
    </location>
</feature>
<dbReference type="Gene3D" id="3.30.530.20">
    <property type="match status" value="1"/>
</dbReference>
<comment type="caution">
    <text evidence="3">The sequence shown here is derived from an EMBL/GenBank/DDBJ whole genome shotgun (WGS) entry which is preliminary data.</text>
</comment>
<dbReference type="SUPFAM" id="SSF55961">
    <property type="entry name" value="Bet v1-like"/>
    <property type="match status" value="1"/>
</dbReference>
<evidence type="ECO:0000313" key="3">
    <source>
        <dbReference type="EMBL" id="OZY87376.1"/>
    </source>
</evidence>
<evidence type="ECO:0000259" key="2">
    <source>
        <dbReference type="Pfam" id="PF08327"/>
    </source>
</evidence>
<dbReference type="InterPro" id="IPR023393">
    <property type="entry name" value="START-like_dom_sf"/>
</dbReference>
<sequence>MNDYGVLTAPDTLRLERLLPGPIERVWQYLTESDKRATWLAAGDVEQRVGGKVEHTFRNSELSPEHDIPPPKYADCAGDVAMLGKVTACEPLRLLRYLWNAGSAEESEVSFELSPHQDQVKLTVTHRRLTSPAERLSVAGGWHTHLNILRDRLCGNTPPGFWQVHTQLEQEYAERLSG</sequence>